<proteinExistence type="predicted"/>
<evidence type="ECO:0000313" key="2">
    <source>
        <dbReference type="EMBL" id="EDX15326.1"/>
    </source>
</evidence>
<name>B4NRU8_DROSI</name>
<keyword evidence="1" id="KW-1133">Transmembrane helix</keyword>
<dbReference type="EMBL" id="CH981549">
    <property type="protein sequence ID" value="EDX15326.1"/>
    <property type="molecule type" value="Genomic_DNA"/>
</dbReference>
<dbReference type="GO" id="GO:0006491">
    <property type="term" value="P:N-glycan processing"/>
    <property type="evidence" value="ECO:0007669"/>
    <property type="project" value="EnsemblMetazoa"/>
</dbReference>
<dbReference type="Bgee" id="FBgn0183747">
    <property type="expression patterns" value="Expressed in adult organism and 2 other cell types or tissues"/>
</dbReference>
<keyword evidence="3" id="KW-1185">Reference proteome</keyword>
<protein>
    <submittedName>
        <fullName evidence="2">GD12008</fullName>
    </submittedName>
</protein>
<dbReference type="GO" id="GO:0070059">
    <property type="term" value="P:intrinsic apoptotic signaling pathway in response to endoplasmic reticulum stress"/>
    <property type="evidence" value="ECO:0007669"/>
    <property type="project" value="EnsemblMetazoa"/>
</dbReference>
<dbReference type="GO" id="GO:0005788">
    <property type="term" value="C:endoplasmic reticulum lumen"/>
    <property type="evidence" value="ECO:0007669"/>
    <property type="project" value="EnsemblMetazoa"/>
</dbReference>
<evidence type="ECO:0000256" key="1">
    <source>
        <dbReference type="SAM" id="Phobius"/>
    </source>
</evidence>
<organism evidence="2 3">
    <name type="scientific">Drosophila simulans</name>
    <name type="common">Fruit fly</name>
    <dbReference type="NCBI Taxonomy" id="7240"/>
    <lineage>
        <taxon>Eukaryota</taxon>
        <taxon>Metazoa</taxon>
        <taxon>Ecdysozoa</taxon>
        <taxon>Arthropoda</taxon>
        <taxon>Hexapoda</taxon>
        <taxon>Insecta</taxon>
        <taxon>Pterygota</taxon>
        <taxon>Neoptera</taxon>
        <taxon>Endopterygota</taxon>
        <taxon>Diptera</taxon>
        <taxon>Brachycera</taxon>
        <taxon>Muscomorpha</taxon>
        <taxon>Ephydroidea</taxon>
        <taxon>Drosophilidae</taxon>
        <taxon>Drosophila</taxon>
        <taxon>Sophophora</taxon>
    </lineage>
</organism>
<dbReference type="GO" id="GO:0031410">
    <property type="term" value="C:cytoplasmic vesicle"/>
    <property type="evidence" value="ECO:0007669"/>
    <property type="project" value="EnsemblMetazoa"/>
</dbReference>
<dbReference type="GO" id="GO:0016063">
    <property type="term" value="P:rhodopsin biosynthetic process"/>
    <property type="evidence" value="ECO:0007669"/>
    <property type="project" value="EnsemblMetazoa"/>
</dbReference>
<gene>
    <name evidence="2" type="primary">Dsim\GD12008</name>
    <name evidence="2" type="ORF">Dsim_GD12008</name>
</gene>
<reference evidence="2 3" key="1">
    <citation type="journal article" date="2007" name="Nature">
        <title>Evolution of genes and genomes on the Drosophila phylogeny.</title>
        <authorList>
            <consortium name="Drosophila 12 Genomes Consortium"/>
            <person name="Clark A.G."/>
            <person name="Eisen M.B."/>
            <person name="Smith D.R."/>
            <person name="Bergman C.M."/>
            <person name="Oliver B."/>
            <person name="Markow T.A."/>
            <person name="Kaufman T.C."/>
            <person name="Kellis M."/>
            <person name="Gelbart W."/>
            <person name="Iyer V.N."/>
            <person name="Pollard D.A."/>
            <person name="Sackton T.B."/>
            <person name="Larracuente A.M."/>
            <person name="Singh N.D."/>
            <person name="Abad J.P."/>
            <person name="Abt D.N."/>
            <person name="Adryan B."/>
            <person name="Aguade M."/>
            <person name="Akashi H."/>
            <person name="Anderson W.W."/>
            <person name="Aquadro C.F."/>
            <person name="Ardell D.H."/>
            <person name="Arguello R."/>
            <person name="Artieri C.G."/>
            <person name="Barbash D.A."/>
            <person name="Barker D."/>
            <person name="Barsanti P."/>
            <person name="Batterham P."/>
            <person name="Batzoglou S."/>
            <person name="Begun D."/>
            <person name="Bhutkar A."/>
            <person name="Blanco E."/>
            <person name="Bosak S.A."/>
            <person name="Bradley R.K."/>
            <person name="Brand A.D."/>
            <person name="Brent M.R."/>
            <person name="Brooks A.N."/>
            <person name="Brown R.H."/>
            <person name="Butlin R.K."/>
            <person name="Caggese C."/>
            <person name="Calvi B.R."/>
            <person name="Bernardo de Carvalho A."/>
            <person name="Caspi A."/>
            <person name="Castrezana S."/>
            <person name="Celniker S.E."/>
            <person name="Chang J.L."/>
            <person name="Chapple C."/>
            <person name="Chatterji S."/>
            <person name="Chinwalla A."/>
            <person name="Civetta A."/>
            <person name="Clifton S.W."/>
            <person name="Comeron J.M."/>
            <person name="Costello J.C."/>
            <person name="Coyne J.A."/>
            <person name="Daub J."/>
            <person name="David R.G."/>
            <person name="Delcher A.L."/>
            <person name="Delehaunty K."/>
            <person name="Do C.B."/>
            <person name="Ebling H."/>
            <person name="Edwards K."/>
            <person name="Eickbush T."/>
            <person name="Evans J.D."/>
            <person name="Filipski A."/>
            <person name="Findeiss S."/>
            <person name="Freyhult E."/>
            <person name="Fulton L."/>
            <person name="Fulton R."/>
            <person name="Garcia A.C."/>
            <person name="Gardiner A."/>
            <person name="Garfield D.A."/>
            <person name="Garvin B.E."/>
            <person name="Gibson G."/>
            <person name="Gilbert D."/>
            <person name="Gnerre S."/>
            <person name="Godfrey J."/>
            <person name="Good R."/>
            <person name="Gotea V."/>
            <person name="Gravely B."/>
            <person name="Greenberg A.J."/>
            <person name="Griffiths-Jones S."/>
            <person name="Gross S."/>
            <person name="Guigo R."/>
            <person name="Gustafson E.A."/>
            <person name="Haerty W."/>
            <person name="Hahn M.W."/>
            <person name="Halligan D.L."/>
            <person name="Halpern A.L."/>
            <person name="Halter G.M."/>
            <person name="Han M.V."/>
            <person name="Heger A."/>
            <person name="Hillier L."/>
            <person name="Hinrichs A.S."/>
            <person name="Holmes I."/>
            <person name="Hoskins R.A."/>
            <person name="Hubisz M.J."/>
            <person name="Hultmark D."/>
            <person name="Huntley M.A."/>
            <person name="Jaffe D.B."/>
            <person name="Jagadeeshan S."/>
            <person name="Jeck W.R."/>
            <person name="Johnson J."/>
            <person name="Jones C.D."/>
            <person name="Jordan W.C."/>
            <person name="Karpen G.H."/>
            <person name="Kataoka E."/>
            <person name="Keightley P.D."/>
            <person name="Kheradpour P."/>
            <person name="Kirkness E.F."/>
            <person name="Koerich L.B."/>
            <person name="Kristiansen K."/>
            <person name="Kudrna D."/>
            <person name="Kulathinal R.J."/>
            <person name="Kumar S."/>
            <person name="Kwok R."/>
            <person name="Lander E."/>
            <person name="Langley C.H."/>
            <person name="Lapoint R."/>
            <person name="Lazzaro B.P."/>
            <person name="Lee S.J."/>
            <person name="Levesque L."/>
            <person name="Li R."/>
            <person name="Lin C.F."/>
            <person name="Lin M.F."/>
            <person name="Lindblad-Toh K."/>
            <person name="Llopart A."/>
            <person name="Long M."/>
            <person name="Low L."/>
            <person name="Lozovsky E."/>
            <person name="Lu J."/>
            <person name="Luo M."/>
            <person name="Machado C.A."/>
            <person name="Makalowski W."/>
            <person name="Marzo M."/>
            <person name="Matsuda M."/>
            <person name="Matzkin L."/>
            <person name="McAllister B."/>
            <person name="McBride C.S."/>
            <person name="McKernan B."/>
            <person name="McKernan K."/>
            <person name="Mendez-Lago M."/>
            <person name="Minx P."/>
            <person name="Mollenhauer M.U."/>
            <person name="Montooth K."/>
            <person name="Mount S.M."/>
            <person name="Mu X."/>
            <person name="Myers E."/>
            <person name="Negre B."/>
            <person name="Newfeld S."/>
            <person name="Nielsen R."/>
            <person name="Noor M.A."/>
            <person name="O'Grady P."/>
            <person name="Pachter L."/>
            <person name="Papaceit M."/>
            <person name="Parisi M.J."/>
            <person name="Parisi M."/>
            <person name="Parts L."/>
            <person name="Pedersen J.S."/>
            <person name="Pesole G."/>
            <person name="Phillippy A.M."/>
            <person name="Ponting C.P."/>
            <person name="Pop M."/>
            <person name="Porcelli D."/>
            <person name="Powell J.R."/>
            <person name="Prohaska S."/>
            <person name="Pruitt K."/>
            <person name="Puig M."/>
            <person name="Quesneville H."/>
            <person name="Ram K.R."/>
            <person name="Rand D."/>
            <person name="Rasmussen M.D."/>
            <person name="Reed L.K."/>
            <person name="Reenan R."/>
            <person name="Reily A."/>
            <person name="Remington K.A."/>
            <person name="Rieger T.T."/>
            <person name="Ritchie M.G."/>
            <person name="Robin C."/>
            <person name="Rogers Y.H."/>
            <person name="Rohde C."/>
            <person name="Rozas J."/>
            <person name="Rubenfield M.J."/>
            <person name="Ruiz A."/>
            <person name="Russo S."/>
            <person name="Salzberg S.L."/>
            <person name="Sanchez-Gracia A."/>
            <person name="Saranga D.J."/>
            <person name="Sato H."/>
            <person name="Schaeffer S.W."/>
            <person name="Schatz M.C."/>
            <person name="Schlenke T."/>
            <person name="Schwartz R."/>
            <person name="Segarra C."/>
            <person name="Singh R.S."/>
            <person name="Sirot L."/>
            <person name="Sirota M."/>
            <person name="Sisneros N.B."/>
            <person name="Smith C.D."/>
            <person name="Smith T.F."/>
            <person name="Spieth J."/>
            <person name="Stage D.E."/>
            <person name="Stark A."/>
            <person name="Stephan W."/>
            <person name="Strausberg R.L."/>
            <person name="Strempel S."/>
            <person name="Sturgill D."/>
            <person name="Sutton G."/>
            <person name="Sutton G.G."/>
            <person name="Tao W."/>
            <person name="Teichmann S."/>
            <person name="Tobari Y.N."/>
            <person name="Tomimura Y."/>
            <person name="Tsolas J.M."/>
            <person name="Valente V.L."/>
            <person name="Venter E."/>
            <person name="Venter J.C."/>
            <person name="Vicario S."/>
            <person name="Vieira F.G."/>
            <person name="Vilella A.J."/>
            <person name="Villasante A."/>
            <person name="Walenz B."/>
            <person name="Wang J."/>
            <person name="Wasserman M."/>
            <person name="Watts T."/>
            <person name="Wilson D."/>
            <person name="Wilson R.K."/>
            <person name="Wing R.A."/>
            <person name="Wolfner M.F."/>
            <person name="Wong A."/>
            <person name="Wong G.K."/>
            <person name="Wu C.I."/>
            <person name="Wu G."/>
            <person name="Yamamoto D."/>
            <person name="Yang H.P."/>
            <person name="Yang S.P."/>
            <person name="Yorke J.A."/>
            <person name="Yoshida K."/>
            <person name="Zdobnov E."/>
            <person name="Zhang P."/>
            <person name="Zhang Y."/>
            <person name="Zimin A.V."/>
            <person name="Baldwin J."/>
            <person name="Abdouelleil A."/>
            <person name="Abdulkadir J."/>
            <person name="Abebe A."/>
            <person name="Abera B."/>
            <person name="Abreu J."/>
            <person name="Acer S.C."/>
            <person name="Aftuck L."/>
            <person name="Alexander A."/>
            <person name="An P."/>
            <person name="Anderson E."/>
            <person name="Anderson S."/>
            <person name="Arachi H."/>
            <person name="Azer M."/>
            <person name="Bachantsang P."/>
            <person name="Barry A."/>
            <person name="Bayul T."/>
            <person name="Berlin A."/>
            <person name="Bessette D."/>
            <person name="Bloom T."/>
            <person name="Blye J."/>
            <person name="Boguslavskiy L."/>
            <person name="Bonnet C."/>
            <person name="Boukhgalter B."/>
            <person name="Bourzgui I."/>
            <person name="Brown A."/>
            <person name="Cahill P."/>
            <person name="Channer S."/>
            <person name="Cheshatsang Y."/>
            <person name="Chuda L."/>
            <person name="Citroen M."/>
            <person name="Collymore A."/>
            <person name="Cooke P."/>
            <person name="Costello M."/>
            <person name="D'Aco K."/>
            <person name="Daza R."/>
            <person name="De Haan G."/>
            <person name="DeGray S."/>
            <person name="DeMaso C."/>
            <person name="Dhargay N."/>
            <person name="Dooley K."/>
            <person name="Dooley E."/>
            <person name="Doricent M."/>
            <person name="Dorje P."/>
            <person name="Dorjee K."/>
            <person name="Dupes A."/>
            <person name="Elong R."/>
            <person name="Falk J."/>
            <person name="Farina A."/>
            <person name="Faro S."/>
            <person name="Ferguson D."/>
            <person name="Fisher S."/>
            <person name="Foley C.D."/>
            <person name="Franke A."/>
            <person name="Friedrich D."/>
            <person name="Gadbois L."/>
            <person name="Gearin G."/>
            <person name="Gearin C.R."/>
            <person name="Giannoukos G."/>
            <person name="Goode T."/>
            <person name="Graham J."/>
            <person name="Grandbois E."/>
            <person name="Grewal S."/>
            <person name="Gyaltsen K."/>
            <person name="Hafez N."/>
            <person name="Hagos B."/>
            <person name="Hall J."/>
            <person name="Henson C."/>
            <person name="Hollinger A."/>
            <person name="Honan T."/>
            <person name="Huard M.D."/>
            <person name="Hughes L."/>
            <person name="Hurhula B."/>
            <person name="Husby M.E."/>
            <person name="Kamat A."/>
            <person name="Kanga B."/>
            <person name="Kashin S."/>
            <person name="Khazanovich D."/>
            <person name="Kisner P."/>
            <person name="Lance K."/>
            <person name="Lara M."/>
            <person name="Lee W."/>
            <person name="Lennon N."/>
            <person name="Letendre F."/>
            <person name="LeVine R."/>
            <person name="Lipovsky A."/>
            <person name="Liu X."/>
            <person name="Liu J."/>
            <person name="Liu S."/>
            <person name="Lokyitsang T."/>
            <person name="Lokyitsang Y."/>
            <person name="Lubonja R."/>
            <person name="Lui A."/>
            <person name="MacDonald P."/>
            <person name="Magnisalis V."/>
            <person name="Maru K."/>
            <person name="Matthews C."/>
            <person name="McCusker W."/>
            <person name="McDonough S."/>
            <person name="Mehta T."/>
            <person name="Meldrim J."/>
            <person name="Meneus L."/>
            <person name="Mihai O."/>
            <person name="Mihalev A."/>
            <person name="Mihova T."/>
            <person name="Mittelman R."/>
            <person name="Mlenga V."/>
            <person name="Montmayeur A."/>
            <person name="Mulrain L."/>
            <person name="Navidi A."/>
            <person name="Naylor J."/>
            <person name="Negash T."/>
            <person name="Nguyen T."/>
            <person name="Nguyen N."/>
            <person name="Nicol R."/>
            <person name="Norbu C."/>
            <person name="Norbu N."/>
            <person name="Novod N."/>
            <person name="O'Neill B."/>
            <person name="Osman S."/>
            <person name="Markiewicz E."/>
            <person name="Oyono O.L."/>
            <person name="Patti C."/>
            <person name="Phunkhang P."/>
            <person name="Pierre F."/>
            <person name="Priest M."/>
            <person name="Raghuraman S."/>
            <person name="Rege F."/>
            <person name="Reyes R."/>
            <person name="Rise C."/>
            <person name="Rogov P."/>
            <person name="Ross K."/>
            <person name="Ryan E."/>
            <person name="Settipalli S."/>
            <person name="Shea T."/>
            <person name="Sherpa N."/>
            <person name="Shi L."/>
            <person name="Shih D."/>
            <person name="Sparrow T."/>
            <person name="Spaulding J."/>
            <person name="Stalker J."/>
            <person name="Stange-Thomann N."/>
            <person name="Stavropoulos S."/>
            <person name="Stone C."/>
            <person name="Strader C."/>
            <person name="Tesfaye S."/>
            <person name="Thomson T."/>
            <person name="Thoulutsang Y."/>
            <person name="Thoulutsang D."/>
            <person name="Topham K."/>
            <person name="Topping I."/>
            <person name="Tsamla T."/>
            <person name="Vassiliev H."/>
            <person name="Vo A."/>
            <person name="Wangchuk T."/>
            <person name="Wangdi T."/>
            <person name="Weiand M."/>
            <person name="Wilkinson J."/>
            <person name="Wilson A."/>
            <person name="Yadav S."/>
            <person name="Young G."/>
            <person name="Yu Q."/>
            <person name="Zembek L."/>
            <person name="Zhong D."/>
            <person name="Zimmer A."/>
            <person name="Zwirko Z."/>
            <person name="Jaffe D.B."/>
            <person name="Alvarez P."/>
            <person name="Brockman W."/>
            <person name="Butler J."/>
            <person name="Chin C."/>
            <person name="Gnerre S."/>
            <person name="Grabherr M."/>
            <person name="Kleber M."/>
            <person name="Mauceli E."/>
            <person name="MacCallum I."/>
        </authorList>
    </citation>
    <scope>NUCLEOTIDE SEQUENCE [LARGE SCALE GENOMIC DNA]</scope>
    <source>
        <strain evidence="3">white501</strain>
    </source>
</reference>
<evidence type="ECO:0000313" key="3">
    <source>
        <dbReference type="Proteomes" id="UP000000304"/>
    </source>
</evidence>
<dbReference type="Proteomes" id="UP000000304">
    <property type="component" value="Unassembled WGS sequence"/>
</dbReference>
<dbReference type="STRING" id="7240.B4NRU8"/>
<dbReference type="OrthoDB" id="10064525at2759"/>
<accession>B4NRU8</accession>
<dbReference type="HOGENOM" id="CLU_2608608_0_0_1"/>
<dbReference type="GO" id="GO:0005789">
    <property type="term" value="C:endoplasmic reticulum membrane"/>
    <property type="evidence" value="ECO:0007669"/>
    <property type="project" value="EnsemblMetazoa"/>
</dbReference>
<feature type="transmembrane region" description="Helical" evidence="1">
    <location>
        <begin position="47"/>
        <end position="72"/>
    </location>
</feature>
<dbReference type="AlphaFoldDB" id="B4NRU8"/>
<dbReference type="GO" id="GO:0016018">
    <property type="term" value="F:cyclosporin A binding"/>
    <property type="evidence" value="ECO:0007669"/>
    <property type="project" value="EnsemblMetazoa"/>
</dbReference>
<sequence>MKQTFSDPLLFQVKTDTDDFPVEPVVISNCGEIPTEQFEFYPDDFNILGWIKAAGLPVTSSFCVLLIFHYFFRQLNMYC</sequence>
<keyword evidence="1" id="KW-0812">Transmembrane</keyword>
<keyword evidence="1" id="KW-0472">Membrane</keyword>
<dbReference type="PhylomeDB" id="B4NRU8"/>